<evidence type="ECO:0000313" key="12">
    <source>
        <dbReference type="Proteomes" id="UP000008281"/>
    </source>
</evidence>
<sequence length="797" mass="89109">MIIACSYLWVIGFGGYLIGQNQLQIGQFVAAVLMANLLVFRIESIGQVLHIFADARSSATRIWQMLDEKSAIVDAAYALPLQRDADGDEGVNIRLENVSFQDRSTEKYILKQCNVEFRAGEIVTIVGKTGAGKTTLMNLLNRFIDPTAGQVWIGSDQRGWLNLKDISLVNLRHMVQIIPQDNFFFSGTLADNLKIAKQDATEQEMRDALHLASASELLQRLDAGLETRIGDKGVTLSGGQKQRIALARSILKNSSILALDDSTSALDSTTEKQVLQRLSGLADNKNQLKRTILINSNKQTTISLSDRIIVLDQGQILAQGSHTELLQHCIEENLAKTALHRGMLKKLIPLLYPIRYLILAMISVEILQVLSIFVRPWAVKYILDSGFQQVAGKLVLYQPVLFIAIAILAFSWVCRFGLAGVSKYLSGKAALSVINDLRRSLFQHIQALNIGYFDRTKAGRIISRADRDVDTLEPVLIQGPPELLSAILRCGLASLLLWHIYPPFFWCLFATLPILLTMTAIFKKSSQRHWGRVAEERSRFTAHLVETVNGAKIIQQLNYSETNQQRYQQLLKDFNDSIIYGSKRTSWFAPFTGLLSTVATAVFIVIGSYAYSEGVISIGQFAESIFYVFLFLAPLQELTDLFERYANGAACAQRIFLLLDTQSSIQDSPHALKLGQLNGHIRFQSVDFAYTTKAVLQNFDLEIDAGTVVAIVGPTGHGKSTIVQLLTRFYEPQQGGIFLDRYPIQDIHLDSLRQNVSIVLQDNVLFSRHILDNLRLIQPEATEFNKLNSRRIGRNFG</sequence>
<dbReference type="InterPro" id="IPR027417">
    <property type="entry name" value="P-loop_NTPase"/>
</dbReference>
<evidence type="ECO:0000259" key="10">
    <source>
        <dbReference type="PROSITE" id="PS50929"/>
    </source>
</evidence>
<dbReference type="GO" id="GO:0016020">
    <property type="term" value="C:membrane"/>
    <property type="evidence" value="ECO:0007669"/>
    <property type="project" value="UniProtKB-SubCell"/>
</dbReference>
<evidence type="ECO:0008006" key="13">
    <source>
        <dbReference type="Google" id="ProtNLM"/>
    </source>
</evidence>
<dbReference type="OrthoDB" id="6500128at2759"/>
<keyword evidence="3 8" id="KW-0812">Transmembrane</keyword>
<dbReference type="GO" id="GO:0016887">
    <property type="term" value="F:ATP hydrolysis activity"/>
    <property type="evidence" value="ECO:0007669"/>
    <property type="project" value="InterPro"/>
</dbReference>
<feature type="non-terminal residue" evidence="11">
    <location>
        <position position="797"/>
    </location>
</feature>
<dbReference type="InterPro" id="IPR011527">
    <property type="entry name" value="ABC1_TM_dom"/>
</dbReference>
<feature type="domain" description="ABC transmembrane type-1" evidence="10">
    <location>
        <begin position="1"/>
        <end position="54"/>
    </location>
</feature>
<evidence type="ECO:0000256" key="2">
    <source>
        <dbReference type="ARBA" id="ARBA00022448"/>
    </source>
</evidence>
<evidence type="ECO:0000313" key="11">
    <source>
        <dbReference type="EMBL" id="EFO98360.1"/>
    </source>
</evidence>
<gene>
    <name evidence="11" type="ORF">CRE_15160</name>
</gene>
<evidence type="ECO:0000256" key="7">
    <source>
        <dbReference type="ARBA" id="ARBA00023136"/>
    </source>
</evidence>
<dbReference type="GO" id="GO:0015421">
    <property type="term" value="F:ABC-type oligopeptide transporter activity"/>
    <property type="evidence" value="ECO:0007669"/>
    <property type="project" value="TreeGrafter"/>
</dbReference>
<evidence type="ECO:0000259" key="9">
    <source>
        <dbReference type="PROSITE" id="PS50893"/>
    </source>
</evidence>
<comment type="subcellular location">
    <subcellularLocation>
        <location evidence="1">Membrane</location>
        <topology evidence="1">Multi-pass membrane protein</topology>
    </subcellularLocation>
</comment>
<keyword evidence="12" id="KW-1185">Reference proteome</keyword>
<dbReference type="InterPro" id="IPR036640">
    <property type="entry name" value="ABC1_TM_sf"/>
</dbReference>
<dbReference type="PANTHER" id="PTHR43394:SF1">
    <property type="entry name" value="ATP-BINDING CASSETTE SUB-FAMILY B MEMBER 10, MITOCHONDRIAL"/>
    <property type="match status" value="1"/>
</dbReference>
<dbReference type="Pfam" id="PF00664">
    <property type="entry name" value="ABC_membrane"/>
    <property type="match status" value="1"/>
</dbReference>
<keyword evidence="5" id="KW-0067">ATP-binding</keyword>
<dbReference type="InterPro" id="IPR003439">
    <property type="entry name" value="ABC_transporter-like_ATP-bd"/>
</dbReference>
<dbReference type="Proteomes" id="UP000008281">
    <property type="component" value="Unassembled WGS sequence"/>
</dbReference>
<keyword evidence="7 8" id="KW-0472">Membrane</keyword>
<dbReference type="SUPFAM" id="SSF52540">
    <property type="entry name" value="P-loop containing nucleoside triphosphate hydrolases"/>
    <property type="match status" value="2"/>
</dbReference>
<dbReference type="CDD" id="cd07346">
    <property type="entry name" value="ABC_6TM_exporters"/>
    <property type="match status" value="1"/>
</dbReference>
<accession>E3NVH3</accession>
<dbReference type="FunFam" id="3.40.50.300:FF:000604">
    <property type="entry name" value="ABC transporter B family member 28"/>
    <property type="match status" value="1"/>
</dbReference>
<dbReference type="InterPro" id="IPR003593">
    <property type="entry name" value="AAA+_ATPase"/>
</dbReference>
<organism evidence="12">
    <name type="scientific">Caenorhabditis remanei</name>
    <name type="common">Caenorhabditis vulgaris</name>
    <dbReference type="NCBI Taxonomy" id="31234"/>
    <lineage>
        <taxon>Eukaryota</taxon>
        <taxon>Metazoa</taxon>
        <taxon>Ecdysozoa</taxon>
        <taxon>Nematoda</taxon>
        <taxon>Chromadorea</taxon>
        <taxon>Rhabditida</taxon>
        <taxon>Rhabditina</taxon>
        <taxon>Rhabditomorpha</taxon>
        <taxon>Rhabditoidea</taxon>
        <taxon>Rhabditidae</taxon>
        <taxon>Peloderinae</taxon>
        <taxon>Caenorhabditis</taxon>
    </lineage>
</organism>
<dbReference type="InterPro" id="IPR039421">
    <property type="entry name" value="Type_1_exporter"/>
</dbReference>
<feature type="transmembrane region" description="Helical" evidence="8">
    <location>
        <begin position="587"/>
        <end position="609"/>
    </location>
</feature>
<dbReference type="Pfam" id="PF00005">
    <property type="entry name" value="ABC_tran"/>
    <property type="match status" value="2"/>
</dbReference>
<reference evidence="11" key="1">
    <citation type="submission" date="2007-07" db="EMBL/GenBank/DDBJ databases">
        <title>PCAP assembly of the Caenorhabditis remanei genome.</title>
        <authorList>
            <consortium name="The Caenorhabditis remanei Sequencing Consortium"/>
            <person name="Wilson R.K."/>
        </authorList>
    </citation>
    <scope>NUCLEOTIDE SEQUENCE [LARGE SCALE GENOMIC DNA]</scope>
    <source>
        <strain evidence="11">PB4641</strain>
    </source>
</reference>
<dbReference type="SUPFAM" id="SSF90123">
    <property type="entry name" value="ABC transporter transmembrane region"/>
    <property type="match status" value="2"/>
</dbReference>
<name>E3NVH3_CAERE</name>
<evidence type="ECO:0000256" key="1">
    <source>
        <dbReference type="ARBA" id="ARBA00004141"/>
    </source>
</evidence>
<evidence type="ECO:0000256" key="8">
    <source>
        <dbReference type="SAM" id="Phobius"/>
    </source>
</evidence>
<dbReference type="HOGENOM" id="CLU_353240_0_0_1"/>
<dbReference type="OMA" id="ASHIFEQ"/>
<dbReference type="EMBL" id="DS270975">
    <property type="protein sequence ID" value="EFO98360.1"/>
    <property type="molecule type" value="Genomic_DNA"/>
</dbReference>
<evidence type="ECO:0000256" key="4">
    <source>
        <dbReference type="ARBA" id="ARBA00022741"/>
    </source>
</evidence>
<dbReference type="GO" id="GO:0005737">
    <property type="term" value="C:cytoplasm"/>
    <property type="evidence" value="ECO:0007669"/>
    <property type="project" value="UniProtKB-ARBA"/>
</dbReference>
<dbReference type="Gene3D" id="1.20.1560.10">
    <property type="entry name" value="ABC transporter type 1, transmembrane domain"/>
    <property type="match status" value="2"/>
</dbReference>
<dbReference type="SMART" id="SM00382">
    <property type="entry name" value="AAA"/>
    <property type="match status" value="2"/>
</dbReference>
<dbReference type="InParanoid" id="E3NVH3"/>
<dbReference type="PROSITE" id="PS50929">
    <property type="entry name" value="ABC_TM1F"/>
    <property type="match status" value="2"/>
</dbReference>
<keyword evidence="4" id="KW-0547">Nucleotide-binding</keyword>
<keyword evidence="2" id="KW-0813">Transport</keyword>
<feature type="domain" description="ABC transmembrane type-1" evidence="10">
    <location>
        <begin position="366"/>
        <end position="647"/>
    </location>
</feature>
<dbReference type="Gene3D" id="3.40.50.300">
    <property type="entry name" value="P-loop containing nucleotide triphosphate hydrolases"/>
    <property type="match status" value="2"/>
</dbReference>
<dbReference type="InterPro" id="IPR017871">
    <property type="entry name" value="ABC_transporter-like_CS"/>
</dbReference>
<keyword evidence="6 8" id="KW-1133">Transmembrane helix</keyword>
<dbReference type="eggNOG" id="KOG0055">
    <property type="taxonomic scope" value="Eukaryota"/>
</dbReference>
<dbReference type="GO" id="GO:0005524">
    <property type="term" value="F:ATP binding"/>
    <property type="evidence" value="ECO:0007669"/>
    <property type="project" value="UniProtKB-KW"/>
</dbReference>
<dbReference type="STRING" id="31234.E3NVH3"/>
<dbReference type="PROSITE" id="PS50893">
    <property type="entry name" value="ABC_TRANSPORTER_2"/>
    <property type="match status" value="1"/>
</dbReference>
<dbReference type="PANTHER" id="PTHR43394">
    <property type="entry name" value="ATP-DEPENDENT PERMEASE MDL1, MITOCHONDRIAL"/>
    <property type="match status" value="1"/>
</dbReference>
<feature type="transmembrane region" description="Helical" evidence="8">
    <location>
        <begin position="615"/>
        <end position="635"/>
    </location>
</feature>
<evidence type="ECO:0000256" key="3">
    <source>
        <dbReference type="ARBA" id="ARBA00022692"/>
    </source>
</evidence>
<feature type="transmembrane region" description="Helical" evidence="8">
    <location>
        <begin position="395"/>
        <end position="418"/>
    </location>
</feature>
<evidence type="ECO:0000256" key="5">
    <source>
        <dbReference type="ARBA" id="ARBA00022840"/>
    </source>
</evidence>
<feature type="domain" description="ABC transporter" evidence="9">
    <location>
        <begin position="93"/>
        <end position="338"/>
    </location>
</feature>
<protein>
    <recommendedName>
        <fullName evidence="13">ABC transporter ATP-binding protein</fullName>
    </recommendedName>
</protein>
<dbReference type="AlphaFoldDB" id="E3NVH3"/>
<evidence type="ECO:0000256" key="6">
    <source>
        <dbReference type="ARBA" id="ARBA00022989"/>
    </source>
</evidence>
<dbReference type="PROSITE" id="PS00211">
    <property type="entry name" value="ABC_TRANSPORTER_1"/>
    <property type="match status" value="1"/>
</dbReference>
<feature type="transmembrane region" description="Helical" evidence="8">
    <location>
        <begin position="354"/>
        <end position="374"/>
    </location>
</feature>
<proteinExistence type="predicted"/>
<feature type="transmembrane region" description="Helical" evidence="8">
    <location>
        <begin position="503"/>
        <end position="522"/>
    </location>
</feature>